<feature type="transmembrane region" description="Helical" evidence="9">
    <location>
        <begin position="101"/>
        <end position="122"/>
    </location>
</feature>
<dbReference type="PANTHER" id="PTHR31204:SF1">
    <property type="entry name" value="SIGMA INTRACELLULAR RECEPTOR 2"/>
    <property type="match status" value="1"/>
</dbReference>
<feature type="transmembrane region" description="Helical" evidence="9">
    <location>
        <begin position="12"/>
        <end position="29"/>
    </location>
</feature>
<dbReference type="GO" id="GO:0005789">
    <property type="term" value="C:endoplasmic reticulum membrane"/>
    <property type="evidence" value="ECO:0007669"/>
    <property type="project" value="UniProtKB-SubCell"/>
</dbReference>
<dbReference type="Proteomes" id="UP001497497">
    <property type="component" value="Unassembled WGS sequence"/>
</dbReference>
<comment type="caution">
    <text evidence="11">The sequence shown here is derived from an EMBL/GenBank/DDBJ whole genome shotgun (WGS) entry which is preliminary data.</text>
</comment>
<gene>
    <name evidence="11" type="ORF">GSLYS_00017995001</name>
</gene>
<evidence type="ECO:0000256" key="6">
    <source>
        <dbReference type="ARBA" id="ARBA00022989"/>
    </source>
</evidence>
<evidence type="ECO:0000256" key="5">
    <source>
        <dbReference type="ARBA" id="ARBA00022824"/>
    </source>
</evidence>
<sequence>MPKSGDVYRKIDYLFFVYFVMQIPTTILFDTQGVYSASLYPGWLKAVREHYLETYRDPFLADAWKHPWYLSICLVEHMIEIPFFFWAATCYYYGALNRPNILIPSIIYAVHTITAVLGVWAMALGAEFNQAQALAPRNLGERLTLCSAYAPFFFIPLINVLDSWRLSLKVKKD</sequence>
<comment type="subcellular location">
    <subcellularLocation>
        <location evidence="1">Endoplasmic reticulum membrane</location>
        <topology evidence="1">Multi-pass membrane protein</topology>
    </subcellularLocation>
</comment>
<evidence type="ECO:0000256" key="1">
    <source>
        <dbReference type="ARBA" id="ARBA00004477"/>
    </source>
</evidence>
<proteinExistence type="inferred from homology"/>
<feature type="transmembrane region" description="Helical" evidence="9">
    <location>
        <begin position="68"/>
        <end position="94"/>
    </location>
</feature>
<comment type="similarity">
    <text evidence="2">Belongs to the TMEM97/sigma-2 receptor family.</text>
</comment>
<name>A0AAV2ICC3_LYMST</name>
<dbReference type="PIRSF" id="PIRSF031032">
    <property type="entry name" value="TMP_97_prd"/>
    <property type="match status" value="1"/>
</dbReference>
<evidence type="ECO:0000256" key="4">
    <source>
        <dbReference type="ARBA" id="ARBA00022692"/>
    </source>
</evidence>
<accession>A0AAV2ICC3</accession>
<evidence type="ECO:0000256" key="3">
    <source>
        <dbReference type="ARBA" id="ARBA00018102"/>
    </source>
</evidence>
<dbReference type="PROSITE" id="PS51751">
    <property type="entry name" value="EXPERA"/>
    <property type="match status" value="1"/>
</dbReference>
<dbReference type="InterPro" id="IPR016964">
    <property type="entry name" value="Sigma2_recept"/>
</dbReference>
<evidence type="ECO:0000313" key="11">
    <source>
        <dbReference type="EMBL" id="CAL1544482.1"/>
    </source>
</evidence>
<dbReference type="InterPro" id="IPR033118">
    <property type="entry name" value="EXPERA"/>
</dbReference>
<evidence type="ECO:0000313" key="12">
    <source>
        <dbReference type="Proteomes" id="UP001497497"/>
    </source>
</evidence>
<keyword evidence="12" id="KW-1185">Reference proteome</keyword>
<evidence type="ECO:0000256" key="9">
    <source>
        <dbReference type="PIRNR" id="PIRNR031032"/>
    </source>
</evidence>
<dbReference type="AlphaFoldDB" id="A0AAV2ICC3"/>
<keyword evidence="7 9" id="KW-0472">Membrane</keyword>
<keyword evidence="6 9" id="KW-1133">Transmembrane helix</keyword>
<feature type="transmembrane region" description="Helical" evidence="9">
    <location>
        <begin position="142"/>
        <end position="161"/>
    </location>
</feature>
<reference evidence="11 12" key="1">
    <citation type="submission" date="2024-04" db="EMBL/GenBank/DDBJ databases">
        <authorList>
            <consortium name="Genoscope - CEA"/>
            <person name="William W."/>
        </authorList>
    </citation>
    <scope>NUCLEOTIDE SEQUENCE [LARGE SCALE GENOMIC DNA]</scope>
</reference>
<evidence type="ECO:0000256" key="8">
    <source>
        <dbReference type="ARBA" id="ARBA00031073"/>
    </source>
</evidence>
<evidence type="ECO:0000259" key="10">
    <source>
        <dbReference type="PROSITE" id="PS51751"/>
    </source>
</evidence>
<dbReference type="Pfam" id="PF05241">
    <property type="entry name" value="EBP"/>
    <property type="match status" value="1"/>
</dbReference>
<protein>
    <recommendedName>
        <fullName evidence="3">Sigma intracellular receptor 2</fullName>
    </recommendedName>
    <alternativeName>
        <fullName evidence="8">Transmembrane protein 97</fullName>
    </alternativeName>
</protein>
<evidence type="ECO:0000256" key="2">
    <source>
        <dbReference type="ARBA" id="ARBA00009096"/>
    </source>
</evidence>
<evidence type="ECO:0000256" key="7">
    <source>
        <dbReference type="ARBA" id="ARBA00023136"/>
    </source>
</evidence>
<organism evidence="11 12">
    <name type="scientific">Lymnaea stagnalis</name>
    <name type="common">Great pond snail</name>
    <name type="synonym">Helix stagnalis</name>
    <dbReference type="NCBI Taxonomy" id="6523"/>
    <lineage>
        <taxon>Eukaryota</taxon>
        <taxon>Metazoa</taxon>
        <taxon>Spiralia</taxon>
        <taxon>Lophotrochozoa</taxon>
        <taxon>Mollusca</taxon>
        <taxon>Gastropoda</taxon>
        <taxon>Heterobranchia</taxon>
        <taxon>Euthyneura</taxon>
        <taxon>Panpulmonata</taxon>
        <taxon>Hygrophila</taxon>
        <taxon>Lymnaeoidea</taxon>
        <taxon>Lymnaeidae</taxon>
        <taxon>Lymnaea</taxon>
    </lineage>
</organism>
<dbReference type="EMBL" id="CAXITT010000625">
    <property type="protein sequence ID" value="CAL1544482.1"/>
    <property type="molecule type" value="Genomic_DNA"/>
</dbReference>
<feature type="domain" description="EXPERA" evidence="10">
    <location>
        <begin position="11"/>
        <end position="160"/>
    </location>
</feature>
<dbReference type="InterPro" id="IPR051987">
    <property type="entry name" value="Sigma-2_receptor-like"/>
</dbReference>
<keyword evidence="5" id="KW-0256">Endoplasmic reticulum</keyword>
<dbReference type="PANTHER" id="PTHR31204">
    <property type="entry name" value="SIGMA INTRACELLULAR RECEPTOR 2"/>
    <property type="match status" value="1"/>
</dbReference>
<keyword evidence="4 9" id="KW-0812">Transmembrane</keyword>